<gene>
    <name evidence="1" type="ORF">HWN36_06110</name>
</gene>
<dbReference type="Gene3D" id="3.10.20.30">
    <property type="match status" value="1"/>
</dbReference>
<dbReference type="NCBIfam" id="TIGR01687">
    <property type="entry name" value="moaD_arch"/>
    <property type="match status" value="1"/>
</dbReference>
<dbReference type="PANTHER" id="PTHR38031:SF1">
    <property type="entry name" value="SULFUR CARRIER PROTEIN CYSO"/>
    <property type="match status" value="1"/>
</dbReference>
<dbReference type="InterPro" id="IPR016155">
    <property type="entry name" value="Mopterin_synth/thiamin_S_b"/>
</dbReference>
<name>A0A7K4HNT5_9EURY</name>
<dbReference type="EMBL" id="JABXWR010000001">
    <property type="protein sequence ID" value="NVO66889.1"/>
    <property type="molecule type" value="Genomic_DNA"/>
</dbReference>
<dbReference type="SUPFAM" id="SSF54285">
    <property type="entry name" value="MoaD/ThiS"/>
    <property type="match status" value="1"/>
</dbReference>
<keyword evidence="2" id="KW-1185">Reference proteome</keyword>
<proteinExistence type="predicted"/>
<dbReference type="InterPro" id="IPR010038">
    <property type="entry name" value="MoaD_arc-typ"/>
</dbReference>
<dbReference type="InterPro" id="IPR003749">
    <property type="entry name" value="ThiS/MoaD-like"/>
</dbReference>
<dbReference type="InterPro" id="IPR054834">
    <property type="entry name" value="SAMP1_3"/>
</dbReference>
<dbReference type="OrthoDB" id="98357at2157"/>
<dbReference type="Proteomes" id="UP000570823">
    <property type="component" value="Unassembled WGS sequence"/>
</dbReference>
<dbReference type="Pfam" id="PF02597">
    <property type="entry name" value="ThiS"/>
    <property type="match status" value="1"/>
</dbReference>
<dbReference type="InterPro" id="IPR012675">
    <property type="entry name" value="Beta-grasp_dom_sf"/>
</dbReference>
<dbReference type="InterPro" id="IPR052045">
    <property type="entry name" value="Sulfur_Carrier/Prot_Modifier"/>
</dbReference>
<accession>A0A7K4HNT5</accession>
<sequence>MNVRVKAFAMFREVMDKDIDIPLAANATVVELLAEIIRRYPGFQEMVFERPGALKQFVNILHNGRNIQFENGLDTPLAEGDLIALFPPVGGG</sequence>
<reference evidence="1 2" key="1">
    <citation type="submission" date="2020-06" db="EMBL/GenBank/DDBJ databases">
        <title>Methanofollis fontis sp. nov., a methanogen isolated from marine sediments near a cold seep at Four-Way Closure Ridge offshore southwestern Taiwan.</title>
        <authorList>
            <person name="Chen S.-C."/>
            <person name="Teng N.-H."/>
            <person name="Lin Y.-S."/>
            <person name="Lai M.-C."/>
            <person name="Chen H.-H."/>
            <person name="Wang C.-C."/>
        </authorList>
    </citation>
    <scope>NUCLEOTIDE SEQUENCE [LARGE SCALE GENOMIC DNA]</scope>
    <source>
        <strain evidence="1 2">DSM 2702</strain>
    </source>
</reference>
<organism evidence="1 2">
    <name type="scientific">Methanofollis tationis</name>
    <dbReference type="NCBI Taxonomy" id="81417"/>
    <lineage>
        <taxon>Archaea</taxon>
        <taxon>Methanobacteriati</taxon>
        <taxon>Methanobacteriota</taxon>
        <taxon>Stenosarchaea group</taxon>
        <taxon>Methanomicrobia</taxon>
        <taxon>Methanomicrobiales</taxon>
        <taxon>Methanomicrobiaceae</taxon>
        <taxon>Methanofollis</taxon>
    </lineage>
</organism>
<dbReference type="RefSeq" id="WP_176788540.1">
    <property type="nucleotide sequence ID" value="NZ_JABXWR010000001.1"/>
</dbReference>
<protein>
    <submittedName>
        <fullName evidence="1">MoaD/ThiS family protein</fullName>
    </submittedName>
</protein>
<dbReference type="CDD" id="cd17505">
    <property type="entry name" value="Ubl_SAMP1_like"/>
    <property type="match status" value="1"/>
</dbReference>
<dbReference type="AlphaFoldDB" id="A0A7K4HNT5"/>
<dbReference type="NCBIfam" id="NF041918">
    <property type="entry name" value="SAMP1"/>
    <property type="match status" value="1"/>
</dbReference>
<dbReference type="PANTHER" id="PTHR38031">
    <property type="entry name" value="SULFUR CARRIER PROTEIN SLR0821-RELATED"/>
    <property type="match status" value="1"/>
</dbReference>
<comment type="caution">
    <text evidence="1">The sequence shown here is derived from an EMBL/GenBank/DDBJ whole genome shotgun (WGS) entry which is preliminary data.</text>
</comment>
<evidence type="ECO:0000313" key="2">
    <source>
        <dbReference type="Proteomes" id="UP000570823"/>
    </source>
</evidence>
<evidence type="ECO:0000313" key="1">
    <source>
        <dbReference type="EMBL" id="NVO66889.1"/>
    </source>
</evidence>